<comment type="caution">
    <text evidence="5">The sequence shown here is derived from an EMBL/GenBank/DDBJ whole genome shotgun (WGS) entry which is preliminary data.</text>
</comment>
<evidence type="ECO:0000256" key="4">
    <source>
        <dbReference type="SAM" id="SignalP"/>
    </source>
</evidence>
<dbReference type="FunFam" id="3.80.10.10:FF:000383">
    <property type="entry name" value="Leucine-rich repeat receptor protein kinase EMS1"/>
    <property type="match status" value="1"/>
</dbReference>
<dbReference type="PANTHER" id="PTHR48006">
    <property type="entry name" value="LEUCINE-RICH REPEAT-CONTAINING PROTEIN DDB_G0281931-RELATED"/>
    <property type="match status" value="1"/>
</dbReference>
<proteinExistence type="predicted"/>
<keyword evidence="3" id="KW-0677">Repeat</keyword>
<evidence type="ECO:0000256" key="1">
    <source>
        <dbReference type="ARBA" id="ARBA00004479"/>
    </source>
</evidence>
<evidence type="ECO:0000256" key="2">
    <source>
        <dbReference type="ARBA" id="ARBA00022614"/>
    </source>
</evidence>
<dbReference type="InterPro" id="IPR001611">
    <property type="entry name" value="Leu-rich_rpt"/>
</dbReference>
<protein>
    <submittedName>
        <fullName evidence="5">Uncharacterized protein</fullName>
    </submittedName>
</protein>
<dbReference type="InterPro" id="IPR032675">
    <property type="entry name" value="LRR_dom_sf"/>
</dbReference>
<feature type="chain" id="PRO_5042220283" evidence="4">
    <location>
        <begin position="25"/>
        <end position="227"/>
    </location>
</feature>
<dbReference type="PANTHER" id="PTHR48006:SF68">
    <property type="entry name" value="PROTEIN KINASE DOMAIN-CONTAINING PROTEIN"/>
    <property type="match status" value="1"/>
</dbReference>
<dbReference type="Pfam" id="PF13855">
    <property type="entry name" value="LRR_8"/>
    <property type="match status" value="1"/>
</dbReference>
<keyword evidence="2" id="KW-0433">Leucine-rich repeat</keyword>
<dbReference type="GO" id="GO:0016020">
    <property type="term" value="C:membrane"/>
    <property type="evidence" value="ECO:0007669"/>
    <property type="project" value="UniProtKB-SubCell"/>
</dbReference>
<dbReference type="Pfam" id="PF00560">
    <property type="entry name" value="LRR_1"/>
    <property type="match status" value="2"/>
</dbReference>
<keyword evidence="4" id="KW-0732">Signal</keyword>
<keyword evidence="6" id="KW-1185">Reference proteome</keyword>
<feature type="signal peptide" evidence="4">
    <location>
        <begin position="1"/>
        <end position="24"/>
    </location>
</feature>
<dbReference type="SUPFAM" id="SSF52058">
    <property type="entry name" value="L domain-like"/>
    <property type="match status" value="1"/>
</dbReference>
<evidence type="ECO:0000256" key="3">
    <source>
        <dbReference type="ARBA" id="ARBA00022737"/>
    </source>
</evidence>
<dbReference type="Gene3D" id="3.80.10.10">
    <property type="entry name" value="Ribonuclease Inhibitor"/>
    <property type="match status" value="1"/>
</dbReference>
<organism evidence="5 6">
    <name type="scientific">Ambrosia artemisiifolia</name>
    <name type="common">Common ragweed</name>
    <dbReference type="NCBI Taxonomy" id="4212"/>
    <lineage>
        <taxon>Eukaryota</taxon>
        <taxon>Viridiplantae</taxon>
        <taxon>Streptophyta</taxon>
        <taxon>Embryophyta</taxon>
        <taxon>Tracheophyta</taxon>
        <taxon>Spermatophyta</taxon>
        <taxon>Magnoliopsida</taxon>
        <taxon>eudicotyledons</taxon>
        <taxon>Gunneridae</taxon>
        <taxon>Pentapetalae</taxon>
        <taxon>asterids</taxon>
        <taxon>campanulids</taxon>
        <taxon>Asterales</taxon>
        <taxon>Asteraceae</taxon>
        <taxon>Asteroideae</taxon>
        <taxon>Heliantheae alliance</taxon>
        <taxon>Heliantheae</taxon>
        <taxon>Ambrosia</taxon>
    </lineage>
</organism>
<dbReference type="Proteomes" id="UP001206925">
    <property type="component" value="Unassembled WGS sequence"/>
</dbReference>
<dbReference type="EMBL" id="JAMZMK010009690">
    <property type="protein sequence ID" value="KAI7734585.1"/>
    <property type="molecule type" value="Genomic_DNA"/>
</dbReference>
<accession>A0AAD5C4F8</accession>
<name>A0AAD5C4F8_AMBAR</name>
<evidence type="ECO:0000313" key="6">
    <source>
        <dbReference type="Proteomes" id="UP001206925"/>
    </source>
</evidence>
<comment type="subcellular location">
    <subcellularLocation>
        <location evidence="1">Membrane</location>
        <topology evidence="1">Single-pass type I membrane protein</topology>
    </subcellularLocation>
</comment>
<dbReference type="InterPro" id="IPR051824">
    <property type="entry name" value="LRR_Rcpt-Like_S/T_Kinase"/>
</dbReference>
<evidence type="ECO:0000313" key="5">
    <source>
        <dbReference type="EMBL" id="KAI7734585.1"/>
    </source>
</evidence>
<sequence>MKLNKLLFLLLSSILYSHFTFTQSANLHSQEVEILKQIGEKLGLDRNKGWDFDKDPCTGQGKWGASVSCDCSFDRNTTCRVTQIYITSENVSAALPSEFAKLQNLKSLDLNRNYFHGTIPSEWVTMRLNFLILMGNRLSGPFPTTLTRMTTLQVLIIDGNQFSGSIPKEIANLRNLEKLSLSSNDFNGRLPIALAKLSNLTDVMISDNNFTGKIPNFISHWTKIVTL</sequence>
<gene>
    <name evidence="5" type="ORF">M8C21_009837</name>
</gene>
<dbReference type="AlphaFoldDB" id="A0AAD5C4F8"/>
<reference evidence="5" key="1">
    <citation type="submission" date="2022-06" db="EMBL/GenBank/DDBJ databases">
        <title>Uncovering the hologenomic basis of an extraordinary plant invasion.</title>
        <authorList>
            <person name="Bieker V.C."/>
            <person name="Martin M.D."/>
            <person name="Gilbert T."/>
            <person name="Hodgins K."/>
            <person name="Battlay P."/>
            <person name="Petersen B."/>
            <person name="Wilson J."/>
        </authorList>
    </citation>
    <scope>NUCLEOTIDE SEQUENCE</scope>
    <source>
        <strain evidence="5">AA19_3_7</strain>
        <tissue evidence="5">Leaf</tissue>
    </source>
</reference>